<accession>K0K3V8</accession>
<dbReference type="EMBL" id="HE804045">
    <property type="protein sequence ID" value="CCH34940.1"/>
    <property type="molecule type" value="Genomic_DNA"/>
</dbReference>
<evidence type="ECO:0000313" key="2">
    <source>
        <dbReference type="Proteomes" id="UP000006281"/>
    </source>
</evidence>
<gene>
    <name evidence="1" type="ordered locus">BN6_77200</name>
</gene>
<dbReference type="InterPro" id="IPR045428">
    <property type="entry name" value="EACC1"/>
</dbReference>
<dbReference type="AlphaFoldDB" id="K0K3V8"/>
<reference evidence="1 2" key="1">
    <citation type="journal article" date="2012" name="BMC Genomics">
        <title>Complete genome sequence of Saccharothrix espanaensis DSM 44229T and comparison to the other completely sequenced Pseudonocardiaceae.</title>
        <authorList>
            <person name="Strobel T."/>
            <person name="Al-Dilaimi A."/>
            <person name="Blom J."/>
            <person name="Gessner A."/>
            <person name="Kalinowski J."/>
            <person name="Luzhetska M."/>
            <person name="Puhler A."/>
            <person name="Szczepanowski R."/>
            <person name="Bechthold A."/>
            <person name="Ruckert C."/>
        </authorList>
    </citation>
    <scope>NUCLEOTIDE SEQUENCE [LARGE SCALE GENOMIC DNA]</scope>
    <source>
        <strain evidence="2">ATCC 51144 / DSM 44229 / JCM 9112 / NBRC 15066 / NRRL 15764</strain>
    </source>
</reference>
<dbReference type="PATRIC" id="fig|1179773.3.peg.7796"/>
<dbReference type="OrthoDB" id="3697656at2"/>
<dbReference type="eggNOG" id="ENOG5031J7N">
    <property type="taxonomic scope" value="Bacteria"/>
</dbReference>
<dbReference type="Proteomes" id="UP000006281">
    <property type="component" value="Chromosome"/>
</dbReference>
<organism evidence="1 2">
    <name type="scientific">Saccharothrix espanaensis (strain ATCC 51144 / DSM 44229 / JCM 9112 / NBRC 15066 / NRRL 15764)</name>
    <dbReference type="NCBI Taxonomy" id="1179773"/>
    <lineage>
        <taxon>Bacteria</taxon>
        <taxon>Bacillati</taxon>
        <taxon>Actinomycetota</taxon>
        <taxon>Actinomycetes</taxon>
        <taxon>Pseudonocardiales</taxon>
        <taxon>Pseudonocardiaceae</taxon>
        <taxon>Saccharothrix</taxon>
    </lineage>
</organism>
<dbReference type="KEGG" id="sesp:BN6_77200"/>
<dbReference type="RefSeq" id="WP_015105049.1">
    <property type="nucleotide sequence ID" value="NC_019673.1"/>
</dbReference>
<dbReference type="HOGENOM" id="CLU_2058321_0_0_11"/>
<proteinExistence type="predicted"/>
<name>K0K3V8_SACES</name>
<protein>
    <submittedName>
        <fullName evidence="1">Uncharacterized protein</fullName>
    </submittedName>
</protein>
<evidence type="ECO:0000313" key="1">
    <source>
        <dbReference type="EMBL" id="CCH34940.1"/>
    </source>
</evidence>
<sequence length="118" mass="12913">MADISVTVEDDDPSRADEDVRLLLAELQGLQAEARFAAGPPPPEGSKGVDPATVTTIVVALSSSRVLVQLGLALRDFVNRDRNRKLVVKDGKRSLEITGKVTPEQQKAVEDFFRRELD</sequence>
<keyword evidence="2" id="KW-1185">Reference proteome</keyword>
<dbReference type="Pfam" id="PF19953">
    <property type="entry name" value="EACC1"/>
    <property type="match status" value="1"/>
</dbReference>
<dbReference type="STRING" id="1179773.BN6_77200"/>